<evidence type="ECO:0000313" key="3">
    <source>
        <dbReference type="EMBL" id="MCI34878.1"/>
    </source>
</evidence>
<dbReference type="PANTHER" id="PTHR19375">
    <property type="entry name" value="HEAT SHOCK PROTEIN 70KDA"/>
    <property type="match status" value="1"/>
</dbReference>
<keyword evidence="1" id="KW-0547">Nucleotide-binding</keyword>
<keyword evidence="2" id="KW-0067">ATP-binding</keyword>
<evidence type="ECO:0000256" key="1">
    <source>
        <dbReference type="ARBA" id="ARBA00022741"/>
    </source>
</evidence>
<accession>A0A392RE24</accession>
<dbReference type="SUPFAM" id="SSF100920">
    <property type="entry name" value="Heat shock protein 70kD (HSP70), peptide-binding domain"/>
    <property type="match status" value="1"/>
</dbReference>
<sequence>NVEDIMDVVIPRNTSVPVKKTKQYSTAKDGCNVSIEVYEGERARATDNNLLGSFVLSCLPGAPRGQPLEVCFTIDENGTLTVSAKEISTGNMNEITITNDKERLSTFEIKKMIEEAE</sequence>
<dbReference type="Proteomes" id="UP000265520">
    <property type="component" value="Unassembled WGS sequence"/>
</dbReference>
<proteinExistence type="predicted"/>
<dbReference type="EMBL" id="LXQA010217950">
    <property type="protein sequence ID" value="MCI34878.1"/>
    <property type="molecule type" value="Genomic_DNA"/>
</dbReference>
<dbReference type="AlphaFoldDB" id="A0A392RE24"/>
<feature type="non-terminal residue" evidence="3">
    <location>
        <position position="1"/>
    </location>
</feature>
<name>A0A392RE24_9FABA</name>
<protein>
    <submittedName>
        <fullName evidence="3">Heat-shock protein</fullName>
    </submittedName>
</protein>
<comment type="caution">
    <text evidence="3">The sequence shown here is derived from an EMBL/GenBank/DDBJ whole genome shotgun (WGS) entry which is preliminary data.</text>
</comment>
<dbReference type="Gene3D" id="2.60.34.10">
    <property type="entry name" value="Substrate Binding Domain Of DNAk, Chain A, domain 1"/>
    <property type="match status" value="1"/>
</dbReference>
<evidence type="ECO:0000313" key="4">
    <source>
        <dbReference type="Proteomes" id="UP000265520"/>
    </source>
</evidence>
<dbReference type="GO" id="GO:0005524">
    <property type="term" value="F:ATP binding"/>
    <property type="evidence" value="ECO:0007669"/>
    <property type="project" value="UniProtKB-KW"/>
</dbReference>
<dbReference type="InterPro" id="IPR013126">
    <property type="entry name" value="Hsp_70_fam"/>
</dbReference>
<dbReference type="Pfam" id="PF00012">
    <property type="entry name" value="HSP70"/>
    <property type="match status" value="1"/>
</dbReference>
<reference evidence="3 4" key="1">
    <citation type="journal article" date="2018" name="Front. Plant Sci.">
        <title>Red Clover (Trifolium pratense) and Zigzag Clover (T. medium) - A Picture of Genomic Similarities and Differences.</title>
        <authorList>
            <person name="Dluhosova J."/>
            <person name="Istvanek J."/>
            <person name="Nedelnik J."/>
            <person name="Repkova J."/>
        </authorList>
    </citation>
    <scope>NUCLEOTIDE SEQUENCE [LARGE SCALE GENOMIC DNA]</scope>
    <source>
        <strain evidence="4">cv. 10/8</strain>
        <tissue evidence="3">Leaf</tissue>
    </source>
</reference>
<organism evidence="3 4">
    <name type="scientific">Trifolium medium</name>
    <dbReference type="NCBI Taxonomy" id="97028"/>
    <lineage>
        <taxon>Eukaryota</taxon>
        <taxon>Viridiplantae</taxon>
        <taxon>Streptophyta</taxon>
        <taxon>Embryophyta</taxon>
        <taxon>Tracheophyta</taxon>
        <taxon>Spermatophyta</taxon>
        <taxon>Magnoliopsida</taxon>
        <taxon>eudicotyledons</taxon>
        <taxon>Gunneridae</taxon>
        <taxon>Pentapetalae</taxon>
        <taxon>rosids</taxon>
        <taxon>fabids</taxon>
        <taxon>Fabales</taxon>
        <taxon>Fabaceae</taxon>
        <taxon>Papilionoideae</taxon>
        <taxon>50 kb inversion clade</taxon>
        <taxon>NPAAA clade</taxon>
        <taxon>Hologalegina</taxon>
        <taxon>IRL clade</taxon>
        <taxon>Trifolieae</taxon>
        <taxon>Trifolium</taxon>
    </lineage>
</organism>
<evidence type="ECO:0000256" key="2">
    <source>
        <dbReference type="ARBA" id="ARBA00022840"/>
    </source>
</evidence>
<keyword evidence="4" id="KW-1185">Reference proteome</keyword>
<dbReference type="GO" id="GO:0140662">
    <property type="term" value="F:ATP-dependent protein folding chaperone"/>
    <property type="evidence" value="ECO:0007669"/>
    <property type="project" value="InterPro"/>
</dbReference>
<dbReference type="InterPro" id="IPR029047">
    <property type="entry name" value="HSP70_peptide-bd_sf"/>
</dbReference>
<feature type="non-terminal residue" evidence="3">
    <location>
        <position position="117"/>
    </location>
</feature>